<dbReference type="PANTHER" id="PTHR43606">
    <property type="entry name" value="PHOSPHATASE, PUTATIVE (AFU_ORTHOLOGUE AFUA_6G08710)-RELATED"/>
    <property type="match status" value="1"/>
</dbReference>
<evidence type="ECO:0000259" key="2">
    <source>
        <dbReference type="Pfam" id="PF16655"/>
    </source>
</evidence>
<dbReference type="CDD" id="cd07389">
    <property type="entry name" value="MPP_PhoD"/>
    <property type="match status" value="1"/>
</dbReference>
<dbReference type="InterPro" id="IPR052900">
    <property type="entry name" value="Phospholipid_Metab_Enz"/>
</dbReference>
<evidence type="ECO:0000259" key="1">
    <source>
        <dbReference type="Pfam" id="PF09423"/>
    </source>
</evidence>
<gene>
    <name evidence="3" type="ORF">MUN89_08505</name>
</gene>
<dbReference type="SUPFAM" id="SSF56300">
    <property type="entry name" value="Metallo-dependent phosphatases"/>
    <property type="match status" value="1"/>
</dbReference>
<evidence type="ECO:0000313" key="4">
    <source>
        <dbReference type="Proteomes" id="UP000831787"/>
    </source>
</evidence>
<dbReference type="Pfam" id="PF16655">
    <property type="entry name" value="PhoD_N"/>
    <property type="match status" value="1"/>
</dbReference>
<dbReference type="InterPro" id="IPR032093">
    <property type="entry name" value="PhoD_N"/>
</dbReference>
<dbReference type="InterPro" id="IPR029052">
    <property type="entry name" value="Metallo-depent_PP-like"/>
</dbReference>
<sequence>MVLGAKMETFSQAFLDGSAYITTESLHDSMENYEVAVFNYEGDHALGFGFPQSVVSGDPTSSGMVLWTRVNPDLERGLTNKEIDPWFQKRMMKETDLANAIPQGGFVMFQISRDVDFSWIELSGFSPIWKDHDHVVKLDLDHELKPGKSYYYRFITKNGRISKTGHCKTLPKEEEDYPAARIGYISCQDYTSGYFNALSHLADENLDFFLHLGDYIYEAVGKAEYQSSLKERQLELPDGINKASSLEDYRTLYQTYRTDKDLQRLHESHAMAATWDDHEYANDAYSPGVAPDDSLKPDFNRRENADRAWIEYMPVRLAYETDTSIKLYRRFKLGKLTEVFMTDERSNRDAHPCGEKELDRYFTSGCEDIHAQDRSMLGTSQKEWLINGIINSSSKWTIWANQVQIAQMKLLGRYLNLDAWDGFAYERHQIARSVCEEGIYNFIALTGDFHSFEASYLKEEYTRESKPFGVELMVGSVTSSNLNDLVQKNLDEITDFSSPLPKNAAIEMAGQFKANLQSESIIPTRFLFKELQNLIKLENPWIELFDSTNHGYAVLELTRTNAKWSAFKVDSIEEPNAEKKLLFECDIPSGEVKINVKEKNSIFG</sequence>
<reference evidence="3 4" key="1">
    <citation type="submission" date="2022-04" db="EMBL/GenBank/DDBJ databases">
        <title>Halobacillus sp. isolated from saltern.</title>
        <authorList>
            <person name="Won M."/>
            <person name="Lee C.-M."/>
            <person name="Woen H.-Y."/>
            <person name="Kwon S.-W."/>
        </authorList>
    </citation>
    <scope>NUCLEOTIDE SEQUENCE [LARGE SCALE GENOMIC DNA]</scope>
    <source>
        <strain evidence="3 4">SSBR10-3</strain>
    </source>
</reference>
<dbReference type="RefSeq" id="WP_244712899.1">
    <property type="nucleotide sequence ID" value="NZ_CP095073.1"/>
</dbReference>
<dbReference type="Pfam" id="PF09423">
    <property type="entry name" value="PhoD"/>
    <property type="match status" value="1"/>
</dbReference>
<dbReference type="InterPro" id="IPR038607">
    <property type="entry name" value="PhoD-like_sf"/>
</dbReference>
<accession>A0ABY4EQK0</accession>
<protein>
    <submittedName>
        <fullName evidence="3">Alkaline phosphatase D family protein</fullName>
    </submittedName>
</protein>
<feature type="domain" description="PhoD-like phosphatase metallophosphatase" evidence="1">
    <location>
        <begin position="184"/>
        <end position="493"/>
    </location>
</feature>
<dbReference type="Gene3D" id="3.60.21.70">
    <property type="entry name" value="PhoD-like phosphatase"/>
    <property type="match status" value="1"/>
</dbReference>
<proteinExistence type="predicted"/>
<dbReference type="InterPro" id="IPR018946">
    <property type="entry name" value="PhoD-like_MPP"/>
</dbReference>
<dbReference type="PANTHER" id="PTHR43606:SF2">
    <property type="entry name" value="ALKALINE PHOSPHATASE FAMILY PROTEIN (AFU_ORTHOLOGUE AFUA_5G03860)"/>
    <property type="match status" value="1"/>
</dbReference>
<feature type="domain" description="Phospholipase D N-terminal" evidence="2">
    <location>
        <begin position="53"/>
        <end position="169"/>
    </location>
</feature>
<dbReference type="EMBL" id="CP095073">
    <property type="protein sequence ID" value="UOQ45947.1"/>
    <property type="molecule type" value="Genomic_DNA"/>
</dbReference>
<dbReference type="Gene3D" id="2.60.40.380">
    <property type="entry name" value="Purple acid phosphatase-like, N-terminal"/>
    <property type="match status" value="1"/>
</dbReference>
<dbReference type="Proteomes" id="UP000831787">
    <property type="component" value="Chromosome"/>
</dbReference>
<evidence type="ECO:0000313" key="3">
    <source>
        <dbReference type="EMBL" id="UOQ45947.1"/>
    </source>
</evidence>
<name>A0ABY4EQK0_9BACI</name>
<organism evidence="3 4">
    <name type="scientific">Halobacillus salinarum</name>
    <dbReference type="NCBI Taxonomy" id="2932257"/>
    <lineage>
        <taxon>Bacteria</taxon>
        <taxon>Bacillati</taxon>
        <taxon>Bacillota</taxon>
        <taxon>Bacilli</taxon>
        <taxon>Bacillales</taxon>
        <taxon>Bacillaceae</taxon>
        <taxon>Halobacillus</taxon>
    </lineage>
</organism>
<keyword evidence="4" id="KW-1185">Reference proteome</keyword>